<evidence type="ECO:0000256" key="17">
    <source>
        <dbReference type="ARBA" id="ARBA00047995"/>
    </source>
</evidence>
<name>A0A177WG99_BATDL</name>
<proteinExistence type="inferred from homology"/>
<evidence type="ECO:0000313" key="20">
    <source>
        <dbReference type="Proteomes" id="UP000077115"/>
    </source>
</evidence>
<evidence type="ECO:0000256" key="14">
    <source>
        <dbReference type="ARBA" id="ARBA00023204"/>
    </source>
</evidence>
<keyword evidence="7" id="KW-0227">DNA damage</keyword>
<dbReference type="InterPro" id="IPR027388">
    <property type="entry name" value="Ku70_bridge/pillars_dom_sf"/>
</dbReference>
<sequence>MATGSPSDRSLTATTSIPNWRVLPYESDDDDTNEYFSGLGETKERLQDKYCDLFLVDAAFQMHQVPDGQSISPFNTALSSIAAYLQTKVFESNSDTIGLVFYGTNTTQNAMHAKSIYVKYDLDLPDINRILELKHMAKDSSVFESQIGSATDPYNYSDVYWVALSIFSKSAPRLARKRIFVITNQDLPTSTDALSLAATRSRISELESMYISVELFAIDKSDTDFFALNLFYNQIPEFWLGDDVDLTTIPSSDNFSELCNRILLKKFKQSIVFRVPFTLPGGFRIGVKGTYLVKAKNGQSVKHLEHSTMKQVDFQSILTCMTTGQLMIPDDLKLCYSFETEKVVFTNEEKCNIKSFGEPQLVLVGFMDVSDLKAKHNLQASVFITPDEKQYSGSSSLFSHLLKQMSNRNKLAICKLIARVNSVPRMIALLPQIQGVGFFGKELLSGFHGIYLPFGDDLRVRKYAPRFVPPELVDAASELLNHASNATIDFSLFNNPVIDRHNAYVEALALGQDCPRETLDATMPDEQEIHDTYGDFIQNFKSVCQVYNSQCNDNEPTTGIDIAKRTVTSTGSKQAKRSKLASKPMDVQNVEILASQGKLSTLSVLQLNQFLTTVKWDITSNRKADLISQVMTYLQSI</sequence>
<dbReference type="GO" id="GO:0042162">
    <property type="term" value="F:telomeric DNA binding"/>
    <property type="evidence" value="ECO:0007669"/>
    <property type="project" value="InterPro"/>
</dbReference>
<dbReference type="Gene3D" id="4.10.970.10">
    <property type="entry name" value="Ku70, bridge and pillars"/>
    <property type="match status" value="1"/>
</dbReference>
<dbReference type="GO" id="GO:0005524">
    <property type="term" value="F:ATP binding"/>
    <property type="evidence" value="ECO:0007669"/>
    <property type="project" value="UniProtKB-KW"/>
</dbReference>
<protein>
    <recommendedName>
        <fullName evidence="5">ATP-dependent DNA helicase II subunit 1</fullName>
        <ecNumber evidence="4">3.6.4.12</ecNumber>
    </recommendedName>
    <alternativeName>
        <fullName evidence="16">ATP-dependent DNA helicase II subunit Ku70</fullName>
    </alternativeName>
</protein>
<keyword evidence="8" id="KW-0378">Hydrolase</keyword>
<dbReference type="GO" id="GO:0043564">
    <property type="term" value="C:Ku70:Ku80 complex"/>
    <property type="evidence" value="ECO:0007669"/>
    <property type="project" value="InterPro"/>
</dbReference>
<evidence type="ECO:0000256" key="16">
    <source>
        <dbReference type="ARBA" id="ARBA00031811"/>
    </source>
</evidence>
<dbReference type="GO" id="GO:0006303">
    <property type="term" value="P:double-strand break repair via nonhomologous end joining"/>
    <property type="evidence" value="ECO:0007669"/>
    <property type="project" value="InterPro"/>
</dbReference>
<dbReference type="InterPro" id="IPR005160">
    <property type="entry name" value="Ku_C"/>
</dbReference>
<dbReference type="CDD" id="cd00788">
    <property type="entry name" value="KU70"/>
    <property type="match status" value="1"/>
</dbReference>
<evidence type="ECO:0000256" key="9">
    <source>
        <dbReference type="ARBA" id="ARBA00022806"/>
    </source>
</evidence>
<dbReference type="Proteomes" id="UP000077115">
    <property type="component" value="Unassembled WGS sequence"/>
</dbReference>
<evidence type="ECO:0000256" key="5">
    <source>
        <dbReference type="ARBA" id="ARBA00021796"/>
    </source>
</evidence>
<evidence type="ECO:0000256" key="11">
    <source>
        <dbReference type="ARBA" id="ARBA00022895"/>
    </source>
</evidence>
<evidence type="ECO:0000256" key="10">
    <source>
        <dbReference type="ARBA" id="ARBA00022840"/>
    </source>
</evidence>
<keyword evidence="11" id="KW-0158">Chromosome</keyword>
<dbReference type="PIRSF" id="PIRSF003033">
    <property type="entry name" value="Ku70"/>
    <property type="match status" value="1"/>
</dbReference>
<accession>A0A177WG99</accession>
<dbReference type="PANTHER" id="PTHR12604:SF2">
    <property type="entry name" value="X-RAY REPAIR CROSS-COMPLEMENTING PROTEIN 6"/>
    <property type="match status" value="1"/>
</dbReference>
<comment type="catalytic activity">
    <reaction evidence="17">
        <text>ATP + H2O = ADP + phosphate + H(+)</text>
        <dbReference type="Rhea" id="RHEA:13065"/>
        <dbReference type="ChEBI" id="CHEBI:15377"/>
        <dbReference type="ChEBI" id="CHEBI:15378"/>
        <dbReference type="ChEBI" id="CHEBI:30616"/>
        <dbReference type="ChEBI" id="CHEBI:43474"/>
        <dbReference type="ChEBI" id="CHEBI:456216"/>
        <dbReference type="EC" id="3.6.4.12"/>
    </reaction>
</comment>
<dbReference type="InterPro" id="IPR006164">
    <property type="entry name" value="DNA_bd_Ku70/Ku80"/>
</dbReference>
<dbReference type="GO" id="GO:0000723">
    <property type="term" value="P:telomere maintenance"/>
    <property type="evidence" value="ECO:0007669"/>
    <property type="project" value="InterPro"/>
</dbReference>
<dbReference type="GO" id="GO:0000781">
    <property type="term" value="C:chromosome, telomeric region"/>
    <property type="evidence" value="ECO:0007669"/>
    <property type="project" value="UniProtKB-SubCell"/>
</dbReference>
<comment type="subcellular location">
    <subcellularLocation>
        <location evidence="2">Chromosome</location>
        <location evidence="2">Telomere</location>
    </subcellularLocation>
    <subcellularLocation>
        <location evidence="1">Nucleus</location>
    </subcellularLocation>
</comment>
<dbReference type="PANTHER" id="PTHR12604">
    <property type="entry name" value="KU AUTOANTIGEN DNA HELICASE"/>
    <property type="match status" value="1"/>
</dbReference>
<dbReference type="OrthoDB" id="3249161at2759"/>
<gene>
    <name evidence="19" type="ORF">BDEG_23009</name>
</gene>
<keyword evidence="11" id="KW-0779">Telomere</keyword>
<evidence type="ECO:0000256" key="12">
    <source>
        <dbReference type="ARBA" id="ARBA00023125"/>
    </source>
</evidence>
<dbReference type="NCBIfam" id="TIGR00578">
    <property type="entry name" value="ku70"/>
    <property type="match status" value="1"/>
</dbReference>
<dbReference type="GO" id="GO:0003678">
    <property type="term" value="F:DNA helicase activity"/>
    <property type="evidence" value="ECO:0007669"/>
    <property type="project" value="UniProtKB-EC"/>
</dbReference>
<evidence type="ECO:0000256" key="7">
    <source>
        <dbReference type="ARBA" id="ARBA00022763"/>
    </source>
</evidence>
<feature type="domain" description="Ku" evidence="18">
    <location>
        <begin position="324"/>
        <end position="470"/>
    </location>
</feature>
<dbReference type="Pfam" id="PF03731">
    <property type="entry name" value="Ku_N"/>
    <property type="match status" value="1"/>
</dbReference>
<dbReference type="FunFam" id="3.40.50.410:FF:000080">
    <property type="entry name" value="X-ray repair-complementing defective repair in Chinese hamster cells 6"/>
    <property type="match status" value="1"/>
</dbReference>
<dbReference type="GO" id="GO:0016787">
    <property type="term" value="F:hydrolase activity"/>
    <property type="evidence" value="ECO:0007669"/>
    <property type="project" value="UniProtKB-KW"/>
</dbReference>
<evidence type="ECO:0000256" key="1">
    <source>
        <dbReference type="ARBA" id="ARBA00004123"/>
    </source>
</evidence>
<keyword evidence="6" id="KW-0547">Nucleotide-binding</keyword>
<dbReference type="InterPro" id="IPR005161">
    <property type="entry name" value="Ku_N"/>
</dbReference>
<dbReference type="Gene3D" id="1.10.1600.10">
    <property type="match status" value="1"/>
</dbReference>
<dbReference type="GO" id="GO:0006310">
    <property type="term" value="P:DNA recombination"/>
    <property type="evidence" value="ECO:0007669"/>
    <property type="project" value="UniProtKB-KW"/>
</dbReference>
<keyword evidence="13" id="KW-0233">DNA recombination</keyword>
<dbReference type="InterPro" id="IPR006165">
    <property type="entry name" value="Ku70"/>
</dbReference>
<evidence type="ECO:0000313" key="19">
    <source>
        <dbReference type="EMBL" id="OAJ39137.1"/>
    </source>
</evidence>
<keyword evidence="15" id="KW-0539">Nucleus</keyword>
<evidence type="ECO:0000256" key="15">
    <source>
        <dbReference type="ARBA" id="ARBA00023242"/>
    </source>
</evidence>
<dbReference type="eggNOG" id="KOG2327">
    <property type="taxonomic scope" value="Eukaryota"/>
</dbReference>
<dbReference type="EMBL" id="DS022302">
    <property type="protein sequence ID" value="OAJ39137.1"/>
    <property type="molecule type" value="Genomic_DNA"/>
</dbReference>
<evidence type="ECO:0000256" key="8">
    <source>
        <dbReference type="ARBA" id="ARBA00022801"/>
    </source>
</evidence>
<evidence type="ECO:0000256" key="6">
    <source>
        <dbReference type="ARBA" id="ARBA00022741"/>
    </source>
</evidence>
<keyword evidence="9" id="KW-0347">Helicase</keyword>
<comment type="similarity">
    <text evidence="3">Belongs to the ku70 family.</text>
</comment>
<dbReference type="STRING" id="403673.A0A177WG99"/>
<dbReference type="Gene3D" id="3.40.50.410">
    <property type="entry name" value="von Willebrand factor, type A domain"/>
    <property type="match status" value="1"/>
</dbReference>
<evidence type="ECO:0000259" key="18">
    <source>
        <dbReference type="SMART" id="SM00559"/>
    </source>
</evidence>
<dbReference type="VEuPathDB" id="FungiDB:BDEG_23009"/>
<keyword evidence="10" id="KW-0067">ATP-binding</keyword>
<reference evidence="19 20" key="1">
    <citation type="submission" date="2006-10" db="EMBL/GenBank/DDBJ databases">
        <title>The Genome Sequence of Batrachochytrium dendrobatidis JEL423.</title>
        <authorList>
            <consortium name="The Broad Institute Genome Sequencing Platform"/>
            <person name="Birren B."/>
            <person name="Lander E."/>
            <person name="Galagan J."/>
            <person name="Cuomo C."/>
            <person name="Devon K."/>
            <person name="Jaffe D."/>
            <person name="Butler J."/>
            <person name="Alvarez P."/>
            <person name="Gnerre S."/>
            <person name="Grabherr M."/>
            <person name="Kleber M."/>
            <person name="Mauceli E."/>
            <person name="Brockman W."/>
            <person name="Young S."/>
            <person name="LaButti K."/>
            <person name="Sykes S."/>
            <person name="DeCaprio D."/>
            <person name="Crawford M."/>
            <person name="Koehrsen M."/>
            <person name="Engels R."/>
            <person name="Montgomery P."/>
            <person name="Pearson M."/>
            <person name="Howarth C."/>
            <person name="Larson L."/>
            <person name="White J."/>
            <person name="O'Leary S."/>
            <person name="Kodira C."/>
            <person name="Zeng Q."/>
            <person name="Yandava C."/>
            <person name="Alvarado L."/>
            <person name="Longcore J."/>
            <person name="James T."/>
        </authorList>
    </citation>
    <scope>NUCLEOTIDE SEQUENCE [LARGE SCALE GENOMIC DNA]</scope>
    <source>
        <strain evidence="19 20">JEL423</strain>
    </source>
</reference>
<dbReference type="GO" id="GO:0003690">
    <property type="term" value="F:double-stranded DNA binding"/>
    <property type="evidence" value="ECO:0007669"/>
    <property type="project" value="TreeGrafter"/>
</dbReference>
<dbReference type="SUPFAM" id="SSF100939">
    <property type="entry name" value="SPOC domain-like"/>
    <property type="match status" value="1"/>
</dbReference>
<dbReference type="GO" id="GO:0003684">
    <property type="term" value="F:damaged DNA binding"/>
    <property type="evidence" value="ECO:0007669"/>
    <property type="project" value="InterPro"/>
</dbReference>
<evidence type="ECO:0000256" key="3">
    <source>
        <dbReference type="ARBA" id="ARBA00005240"/>
    </source>
</evidence>
<evidence type="ECO:0000256" key="2">
    <source>
        <dbReference type="ARBA" id="ARBA00004574"/>
    </source>
</evidence>
<dbReference type="SUPFAM" id="SSF53300">
    <property type="entry name" value="vWA-like"/>
    <property type="match status" value="1"/>
</dbReference>
<dbReference type="Pfam" id="PF02735">
    <property type="entry name" value="Ku"/>
    <property type="match status" value="1"/>
</dbReference>
<organism evidence="19 20">
    <name type="scientific">Batrachochytrium dendrobatidis (strain JEL423)</name>
    <dbReference type="NCBI Taxonomy" id="403673"/>
    <lineage>
        <taxon>Eukaryota</taxon>
        <taxon>Fungi</taxon>
        <taxon>Fungi incertae sedis</taxon>
        <taxon>Chytridiomycota</taxon>
        <taxon>Chytridiomycota incertae sedis</taxon>
        <taxon>Chytridiomycetes</taxon>
        <taxon>Rhizophydiales</taxon>
        <taxon>Rhizophydiales incertae sedis</taxon>
        <taxon>Batrachochytrium</taxon>
    </lineage>
</organism>
<evidence type="ECO:0000256" key="4">
    <source>
        <dbReference type="ARBA" id="ARBA00012551"/>
    </source>
</evidence>
<keyword evidence="12" id="KW-0238">DNA-binding</keyword>
<dbReference type="Gene3D" id="2.40.290.10">
    <property type="match status" value="1"/>
</dbReference>
<keyword evidence="14" id="KW-0234">DNA repair</keyword>
<reference evidence="19 20" key="2">
    <citation type="submission" date="2016-05" db="EMBL/GenBank/DDBJ databases">
        <title>Lineage-specific infection strategies underlie the spectrum of fungal disease in amphibians.</title>
        <authorList>
            <person name="Cuomo C.A."/>
            <person name="Farrer R.A."/>
            <person name="James T."/>
            <person name="Longcore J."/>
            <person name="Birren B."/>
        </authorList>
    </citation>
    <scope>NUCLEOTIDE SEQUENCE [LARGE SCALE GENOMIC DNA]</scope>
    <source>
        <strain evidence="19 20">JEL423</strain>
    </source>
</reference>
<dbReference type="InterPro" id="IPR047087">
    <property type="entry name" value="KU70_core_dom"/>
</dbReference>
<dbReference type="Pfam" id="PF03730">
    <property type="entry name" value="Ku_C"/>
    <property type="match status" value="1"/>
</dbReference>
<dbReference type="InterPro" id="IPR036465">
    <property type="entry name" value="vWFA_dom_sf"/>
</dbReference>
<dbReference type="EC" id="3.6.4.12" evidence="4"/>
<dbReference type="SMART" id="SM00559">
    <property type="entry name" value="Ku78"/>
    <property type="match status" value="1"/>
</dbReference>
<evidence type="ECO:0000256" key="13">
    <source>
        <dbReference type="ARBA" id="ARBA00023172"/>
    </source>
</evidence>
<dbReference type="InterPro" id="IPR016194">
    <property type="entry name" value="SPOC-like_C_dom_sf"/>
</dbReference>
<dbReference type="AlphaFoldDB" id="A0A177WG99"/>